<feature type="region of interest" description="Disordered" evidence="11">
    <location>
        <begin position="431"/>
        <end position="494"/>
    </location>
</feature>
<dbReference type="GO" id="GO:0005737">
    <property type="term" value="C:cytoplasm"/>
    <property type="evidence" value="ECO:0007669"/>
    <property type="project" value="UniProtKB-SubCell"/>
</dbReference>
<keyword evidence="3" id="KW-0343">GTPase activation</keyword>
<evidence type="ECO:0000256" key="11">
    <source>
        <dbReference type="SAM" id="MobiDB-lite"/>
    </source>
</evidence>
<evidence type="ECO:0000256" key="8">
    <source>
        <dbReference type="ARBA" id="ARBA00061661"/>
    </source>
</evidence>
<dbReference type="PROSITE" id="PS50086">
    <property type="entry name" value="TBC_RABGAP"/>
    <property type="match status" value="1"/>
</dbReference>
<feature type="region of interest" description="Disordered" evidence="11">
    <location>
        <begin position="306"/>
        <end position="329"/>
    </location>
</feature>
<feature type="coiled-coil region" evidence="10">
    <location>
        <begin position="772"/>
        <end position="884"/>
    </location>
</feature>
<dbReference type="InParanoid" id="K2QMF0"/>
<protein>
    <recommendedName>
        <fullName evidence="9">GTPase-activating protein GYP5</fullName>
    </recommendedName>
</protein>
<sequence>MEEDRSRPQTGSSDHESVGARVGAAREEGLLANTISFAQDTFEDAASMSRSHSGERSLTGRRSSTDSRTTLNKRDSEVPQVPPVPIAHMEPQSQEPTYDDNKVVDGPGDKEESVSPTKSPLLTSTSVLSNESLDDVNLDEEGKKSANHSRNSTLVSLPPKPADRDSNGSMQGFSGQIPSVQFPPPPPTPQKQELPVPPPAPKRSLTSPFAWLSRGSSEKKTSPPASKETSRRGTNASVATIGSNHDMDNGHEGSNGTSSARSSRHSLKDRFKFARMREEAGIAIDEEGEVDLVPINGSAAAGRSLSVSVPGEKDEAAPPMTRVASSPGAPTHQPVINPNLAPGTAAGTAIGPDPEDVQPVDWDLWQSVVYEGPAAVARTSAEELNNAIASGIPQPIRGVVWQVLAQSKNVELEAVYKELVARGTDKEKVLSNLNQLPRNDSSEDIHKKKESVTSSASSAHSDYSTPATTTTGGTANGTNGMSSPTQNGSHDPQTSAKILEERKKRQKEDAANLVKLEKQIKRDLGARTSYSKYLMAAGLQDGLFNLCKAYALFDAEVGYPQGVNFIAMPLLFNMPEEEAFCLLVRLMNKYGLRDLFIHDMPGLHLHLYQFERLLEDFEPALYCHLHRRGVSPQLYATQWFLTLFAYRFPLQLVLRIYDLILSEGLESAILKFGIVLMQKNAQTLLEMKDMSQLTTFLKERLFDVYIDKAPTQSSLLESGFFGSAGGVDKEVYRADVLVQDACSVKITPEILQAYASEWREKQRAEKEREAELEGLKATVSSLASKVRTLEERTEKSDTEHVALASELVRTKVENERLSDENESLRGQVDELRKLVDLQGQEVEERMQEQLNLAMRRNSEVQTANRALEEQLAEAEKELVETKLQWAQGTEFPIRLTLITKHFGKSGRMYRTCSTLNRTFSAPHQPGRLLRQGYSADRYSRINFSGKKVGSNSTKSRQIAGFLRRTLCRSFCILRLQQPLWRGALSLNHLIHVSGCSSRSAEDIGHMQLLKRKISLSTLTRHNPQNSSRLGPIEAFAVF</sequence>
<feature type="compositionally biased region" description="Polar residues" evidence="11">
    <location>
        <begin position="252"/>
        <end position="261"/>
    </location>
</feature>
<feature type="region of interest" description="Disordered" evidence="11">
    <location>
        <begin position="1"/>
        <end position="25"/>
    </location>
</feature>
<dbReference type="GO" id="GO:0016192">
    <property type="term" value="P:vesicle-mediated transport"/>
    <property type="evidence" value="ECO:0007669"/>
    <property type="project" value="UniProtKB-KW"/>
</dbReference>
<evidence type="ECO:0000256" key="10">
    <source>
        <dbReference type="SAM" id="Coils"/>
    </source>
</evidence>
<feature type="compositionally biased region" description="Low complexity" evidence="11">
    <location>
        <begin position="114"/>
        <end position="129"/>
    </location>
</feature>
<comment type="subcellular location">
    <subcellularLocation>
        <location evidence="1">Cytoplasm</location>
    </subcellularLocation>
</comment>
<evidence type="ECO:0000256" key="4">
    <source>
        <dbReference type="ARBA" id="ARBA00022490"/>
    </source>
</evidence>
<evidence type="ECO:0000256" key="6">
    <source>
        <dbReference type="ARBA" id="ARBA00022927"/>
    </source>
</evidence>
<dbReference type="Proteomes" id="UP000007129">
    <property type="component" value="Unassembled WGS sequence"/>
</dbReference>
<evidence type="ECO:0000256" key="3">
    <source>
        <dbReference type="ARBA" id="ARBA00022468"/>
    </source>
</evidence>
<dbReference type="GO" id="GO:0005096">
    <property type="term" value="F:GTPase activator activity"/>
    <property type="evidence" value="ECO:0007669"/>
    <property type="project" value="UniProtKB-KW"/>
</dbReference>
<dbReference type="STRING" id="1126212.K2QMF0"/>
<evidence type="ECO:0000256" key="2">
    <source>
        <dbReference type="ARBA" id="ARBA00022448"/>
    </source>
</evidence>
<dbReference type="InterPro" id="IPR035969">
    <property type="entry name" value="Rab-GAP_TBC_sf"/>
</dbReference>
<dbReference type="FunFam" id="1.10.10.750:FF:000003">
    <property type="entry name" value="GTPase activating protein (Evi5)"/>
    <property type="match status" value="1"/>
</dbReference>
<dbReference type="SMART" id="SM00164">
    <property type="entry name" value="TBC"/>
    <property type="match status" value="1"/>
</dbReference>
<name>K2QMF0_MACPH</name>
<dbReference type="Gene3D" id="1.10.8.270">
    <property type="entry name" value="putative rabgap domain of human tbc1 domain family member 14 like domains"/>
    <property type="match status" value="1"/>
</dbReference>
<evidence type="ECO:0000256" key="9">
    <source>
        <dbReference type="ARBA" id="ARBA00072088"/>
    </source>
</evidence>
<dbReference type="FunFam" id="1.10.472.80:FF:000044">
    <property type="entry name" value="GTPase-activating protein GYP5"/>
    <property type="match status" value="1"/>
</dbReference>
<dbReference type="PANTHER" id="PTHR47219">
    <property type="entry name" value="RAB GTPASE-ACTIVATING PROTEIN 1-LIKE"/>
    <property type="match status" value="1"/>
</dbReference>
<comment type="caution">
    <text evidence="13">The sequence shown here is derived from an EMBL/GenBank/DDBJ whole genome shotgun (WGS) entry which is preliminary data.</text>
</comment>
<dbReference type="InterPro" id="IPR050302">
    <property type="entry name" value="Rab_GAP_TBC_domain"/>
</dbReference>
<gene>
    <name evidence="13" type="ORF">MPH_12034</name>
</gene>
<keyword evidence="7 10" id="KW-0175">Coiled coil</keyword>
<keyword evidence="2" id="KW-0813">Transport</keyword>
<organism evidence="13 14">
    <name type="scientific">Macrophomina phaseolina (strain MS6)</name>
    <name type="common">Charcoal rot fungus</name>
    <dbReference type="NCBI Taxonomy" id="1126212"/>
    <lineage>
        <taxon>Eukaryota</taxon>
        <taxon>Fungi</taxon>
        <taxon>Dikarya</taxon>
        <taxon>Ascomycota</taxon>
        <taxon>Pezizomycotina</taxon>
        <taxon>Dothideomycetes</taxon>
        <taxon>Dothideomycetes incertae sedis</taxon>
        <taxon>Botryosphaeriales</taxon>
        <taxon>Botryosphaeriaceae</taxon>
        <taxon>Macrophomina</taxon>
    </lineage>
</organism>
<feature type="compositionally biased region" description="Low complexity" evidence="11">
    <location>
        <begin position="56"/>
        <end position="70"/>
    </location>
</feature>
<dbReference type="eggNOG" id="KOG1102">
    <property type="taxonomic scope" value="Eukaryota"/>
</dbReference>
<evidence type="ECO:0000256" key="1">
    <source>
        <dbReference type="ARBA" id="ARBA00004496"/>
    </source>
</evidence>
<keyword evidence="5" id="KW-0931">ER-Golgi transport</keyword>
<keyword evidence="6" id="KW-0653">Protein transport</keyword>
<dbReference type="GO" id="GO:0015031">
    <property type="term" value="P:protein transport"/>
    <property type="evidence" value="ECO:0007669"/>
    <property type="project" value="UniProtKB-KW"/>
</dbReference>
<evidence type="ECO:0000256" key="5">
    <source>
        <dbReference type="ARBA" id="ARBA00022892"/>
    </source>
</evidence>
<feature type="compositionally biased region" description="Basic and acidic residues" evidence="11">
    <location>
        <begin position="99"/>
        <end position="113"/>
    </location>
</feature>
<evidence type="ECO:0000313" key="14">
    <source>
        <dbReference type="Proteomes" id="UP000007129"/>
    </source>
</evidence>
<dbReference type="OrthoDB" id="295078at2759"/>
<keyword evidence="4" id="KW-0963">Cytoplasm</keyword>
<dbReference type="Gene3D" id="1.10.472.80">
    <property type="entry name" value="Ypt/Rab-GAP domain of gyp1p, domain 3"/>
    <property type="match status" value="1"/>
</dbReference>
<feature type="compositionally biased region" description="Polar residues" evidence="11">
    <location>
        <begin position="481"/>
        <end position="494"/>
    </location>
</feature>
<reference evidence="13 14" key="1">
    <citation type="journal article" date="2012" name="BMC Genomics">
        <title>Tools to kill: Genome of one of the most destructive plant pathogenic fungi Macrophomina phaseolina.</title>
        <authorList>
            <person name="Islam M.S."/>
            <person name="Haque M.S."/>
            <person name="Islam M.M."/>
            <person name="Emdad E.M."/>
            <person name="Halim A."/>
            <person name="Hossen Q.M.M."/>
            <person name="Hossain M.Z."/>
            <person name="Ahmed B."/>
            <person name="Rahim S."/>
            <person name="Rahman M.S."/>
            <person name="Alam M.M."/>
            <person name="Hou S."/>
            <person name="Wan X."/>
            <person name="Saito J.A."/>
            <person name="Alam M."/>
        </authorList>
    </citation>
    <scope>NUCLEOTIDE SEQUENCE [LARGE SCALE GENOMIC DNA]</scope>
    <source>
        <strain evidence="13 14">MS6</strain>
    </source>
</reference>
<accession>K2QMF0</accession>
<evidence type="ECO:0000259" key="12">
    <source>
        <dbReference type="PROSITE" id="PS50086"/>
    </source>
</evidence>
<dbReference type="HOGENOM" id="CLU_008177_0_0_1"/>
<dbReference type="PANTHER" id="PTHR47219:SF9">
    <property type="entry name" value="GTPASE ACTIVATING PROTEIN AND CENTROSOME-ASSOCIATED, ISOFORM B"/>
    <property type="match status" value="1"/>
</dbReference>
<dbReference type="EMBL" id="AHHD01000500">
    <property type="protein sequence ID" value="EKG11031.1"/>
    <property type="molecule type" value="Genomic_DNA"/>
</dbReference>
<feature type="domain" description="Rab-GAP TBC" evidence="12">
    <location>
        <begin position="391"/>
        <end position="664"/>
    </location>
</feature>
<feature type="compositionally biased region" description="Low complexity" evidence="11">
    <location>
        <begin position="452"/>
        <end position="480"/>
    </location>
</feature>
<dbReference type="AlphaFoldDB" id="K2QMF0"/>
<feature type="region of interest" description="Disordered" evidence="11">
    <location>
        <begin position="45"/>
        <end position="266"/>
    </location>
</feature>
<dbReference type="SUPFAM" id="SSF47923">
    <property type="entry name" value="Ypt/Rab-GAP domain of gyp1p"/>
    <property type="match status" value="2"/>
</dbReference>
<dbReference type="VEuPathDB" id="FungiDB:MPH_12034"/>
<proteinExistence type="inferred from homology"/>
<dbReference type="FunCoup" id="K2QMF0">
    <property type="interactions" value="197"/>
</dbReference>
<evidence type="ECO:0000256" key="7">
    <source>
        <dbReference type="ARBA" id="ARBA00023054"/>
    </source>
</evidence>
<evidence type="ECO:0000313" key="13">
    <source>
        <dbReference type="EMBL" id="EKG11031.1"/>
    </source>
</evidence>
<dbReference type="InterPro" id="IPR000195">
    <property type="entry name" value="Rab-GAP-TBC_dom"/>
</dbReference>
<comment type="similarity">
    <text evidence="8">Belongs to the GYP5 family.</text>
</comment>
<feature type="compositionally biased region" description="Polar residues" evidence="11">
    <location>
        <begin position="232"/>
        <end position="243"/>
    </location>
</feature>
<feature type="compositionally biased region" description="Pro residues" evidence="11">
    <location>
        <begin position="181"/>
        <end position="201"/>
    </location>
</feature>
<feature type="compositionally biased region" description="Basic and acidic residues" evidence="11">
    <location>
        <begin position="440"/>
        <end position="451"/>
    </location>
</feature>
<dbReference type="Gene3D" id="1.10.10.750">
    <property type="entry name" value="Ypt/Rab-GAP domain of gyp1p, domain 1"/>
    <property type="match status" value="1"/>
</dbReference>
<dbReference type="Pfam" id="PF23436">
    <property type="entry name" value="RabGap-TBC_2"/>
    <property type="match status" value="1"/>
</dbReference>